<name>A0AAP0MZG5_9ROSI</name>
<keyword evidence="3" id="KW-1185">Reference proteome</keyword>
<dbReference type="Proteomes" id="UP001428341">
    <property type="component" value="Unassembled WGS sequence"/>
</dbReference>
<gene>
    <name evidence="2" type="ORF">WN944_023062</name>
</gene>
<keyword evidence="1" id="KW-1133">Transmembrane helix</keyword>
<keyword evidence="1" id="KW-0472">Membrane</keyword>
<proteinExistence type="predicted"/>
<comment type="caution">
    <text evidence="2">The sequence shown here is derived from an EMBL/GenBank/DDBJ whole genome shotgun (WGS) entry which is preliminary data.</text>
</comment>
<keyword evidence="1" id="KW-0812">Transmembrane</keyword>
<accession>A0AAP0MZG5</accession>
<evidence type="ECO:0000313" key="2">
    <source>
        <dbReference type="EMBL" id="KAK9230095.1"/>
    </source>
</evidence>
<feature type="transmembrane region" description="Helical" evidence="1">
    <location>
        <begin position="21"/>
        <end position="43"/>
    </location>
</feature>
<protein>
    <submittedName>
        <fullName evidence="2">Uncharacterized protein</fullName>
    </submittedName>
</protein>
<dbReference type="EMBL" id="JBCGBO010000001">
    <property type="protein sequence ID" value="KAK9230095.1"/>
    <property type="molecule type" value="Genomic_DNA"/>
</dbReference>
<reference evidence="2 3" key="1">
    <citation type="submission" date="2024-05" db="EMBL/GenBank/DDBJ databases">
        <title>Haplotype-resolved chromosome-level genome assembly of Huyou (Citrus changshanensis).</title>
        <authorList>
            <person name="Miao C."/>
            <person name="Chen W."/>
            <person name="Wu Y."/>
            <person name="Wang L."/>
            <person name="Zhao S."/>
            <person name="Grierson D."/>
            <person name="Xu C."/>
            <person name="Chen K."/>
        </authorList>
    </citation>
    <scope>NUCLEOTIDE SEQUENCE [LARGE SCALE GENOMIC DNA]</scope>
    <source>
        <strain evidence="2">01-14</strain>
        <tissue evidence="2">Leaf</tissue>
    </source>
</reference>
<organism evidence="2 3">
    <name type="scientific">Citrus x changshan-huyou</name>
    <dbReference type="NCBI Taxonomy" id="2935761"/>
    <lineage>
        <taxon>Eukaryota</taxon>
        <taxon>Viridiplantae</taxon>
        <taxon>Streptophyta</taxon>
        <taxon>Embryophyta</taxon>
        <taxon>Tracheophyta</taxon>
        <taxon>Spermatophyta</taxon>
        <taxon>Magnoliopsida</taxon>
        <taxon>eudicotyledons</taxon>
        <taxon>Gunneridae</taxon>
        <taxon>Pentapetalae</taxon>
        <taxon>rosids</taxon>
        <taxon>malvids</taxon>
        <taxon>Sapindales</taxon>
        <taxon>Rutaceae</taxon>
        <taxon>Aurantioideae</taxon>
        <taxon>Citrus</taxon>
    </lineage>
</organism>
<sequence length="67" mass="7631">MLRSSRKILDWSRNQNSFRCLLKVEIFGALSFQVNVVSITIGVRKDSGVSLVRRVCIYIEQVNKMGA</sequence>
<evidence type="ECO:0000313" key="3">
    <source>
        <dbReference type="Proteomes" id="UP001428341"/>
    </source>
</evidence>
<evidence type="ECO:0000256" key="1">
    <source>
        <dbReference type="SAM" id="Phobius"/>
    </source>
</evidence>
<dbReference type="AlphaFoldDB" id="A0AAP0MZG5"/>